<name>A0AAE3J318_9RHOB</name>
<keyword evidence="4" id="KW-1185">Reference proteome</keyword>
<gene>
    <name evidence="3" type="ORF">OH136_12895</name>
</gene>
<feature type="compositionally biased region" description="Acidic residues" evidence="1">
    <location>
        <begin position="176"/>
        <end position="187"/>
    </location>
</feature>
<feature type="domain" description="N-acetyltransferase" evidence="2">
    <location>
        <begin position="16"/>
        <end position="174"/>
    </location>
</feature>
<comment type="caution">
    <text evidence="3">The sequence shown here is derived from an EMBL/GenBank/DDBJ whole genome shotgun (WGS) entry which is preliminary data.</text>
</comment>
<accession>A0AAE3J318</accession>
<evidence type="ECO:0000313" key="3">
    <source>
        <dbReference type="EMBL" id="MCV6825451.1"/>
    </source>
</evidence>
<evidence type="ECO:0000256" key="1">
    <source>
        <dbReference type="SAM" id="MobiDB-lite"/>
    </source>
</evidence>
<dbReference type="AlphaFoldDB" id="A0AAE3J318"/>
<evidence type="ECO:0000259" key="2">
    <source>
        <dbReference type="PROSITE" id="PS51186"/>
    </source>
</evidence>
<protein>
    <submittedName>
        <fullName evidence="3">GNAT family N-acetyltransferase</fullName>
    </submittedName>
</protein>
<sequence length="187" mass="20864">MTVELINSPVLETERLTLRLPRLEDLDIVTEFINSDRSRFVRPAEVDKGMPFRVLSMFVGMWALRGYGLFALCPKGSDKMIGAVGPWHPTHWPEPELGWSIYDPAYEGKGLAREAALATRDYAFDVLGWETAVSYIHKDNVASIKLAEALGCTLDPEADNMDDDNTLVYRHPAPSSDDDDGSQEAYA</sequence>
<dbReference type="PANTHER" id="PTHR43792">
    <property type="entry name" value="GNAT FAMILY, PUTATIVE (AFU_ORTHOLOGUE AFUA_3G00765)-RELATED-RELATED"/>
    <property type="match status" value="1"/>
</dbReference>
<dbReference type="Gene3D" id="3.40.630.30">
    <property type="match status" value="1"/>
</dbReference>
<organism evidence="3 4">
    <name type="scientific">Halocynthiibacter halioticoli</name>
    <dbReference type="NCBI Taxonomy" id="2986804"/>
    <lineage>
        <taxon>Bacteria</taxon>
        <taxon>Pseudomonadati</taxon>
        <taxon>Pseudomonadota</taxon>
        <taxon>Alphaproteobacteria</taxon>
        <taxon>Rhodobacterales</taxon>
        <taxon>Paracoccaceae</taxon>
        <taxon>Halocynthiibacter</taxon>
    </lineage>
</organism>
<proteinExistence type="predicted"/>
<dbReference type="InterPro" id="IPR000182">
    <property type="entry name" value="GNAT_dom"/>
</dbReference>
<dbReference type="Pfam" id="PF13302">
    <property type="entry name" value="Acetyltransf_3"/>
    <property type="match status" value="1"/>
</dbReference>
<dbReference type="Proteomes" id="UP001208041">
    <property type="component" value="Unassembled WGS sequence"/>
</dbReference>
<dbReference type="GO" id="GO:0016747">
    <property type="term" value="F:acyltransferase activity, transferring groups other than amino-acyl groups"/>
    <property type="evidence" value="ECO:0007669"/>
    <property type="project" value="InterPro"/>
</dbReference>
<dbReference type="SUPFAM" id="SSF55729">
    <property type="entry name" value="Acyl-CoA N-acyltransferases (Nat)"/>
    <property type="match status" value="1"/>
</dbReference>
<reference evidence="3" key="1">
    <citation type="submission" date="2022-10" db="EMBL/GenBank/DDBJ databases">
        <authorList>
            <person name="Yue Y."/>
        </authorList>
    </citation>
    <scope>NUCLEOTIDE SEQUENCE</scope>
    <source>
        <strain evidence="3">Z654</strain>
    </source>
</reference>
<dbReference type="PROSITE" id="PS51186">
    <property type="entry name" value="GNAT"/>
    <property type="match status" value="1"/>
</dbReference>
<dbReference type="InterPro" id="IPR016181">
    <property type="entry name" value="Acyl_CoA_acyltransferase"/>
</dbReference>
<dbReference type="InterPro" id="IPR051531">
    <property type="entry name" value="N-acetyltransferase"/>
</dbReference>
<evidence type="ECO:0000313" key="4">
    <source>
        <dbReference type="Proteomes" id="UP001208041"/>
    </source>
</evidence>
<dbReference type="PANTHER" id="PTHR43792:SF1">
    <property type="entry name" value="N-ACETYLTRANSFERASE DOMAIN-CONTAINING PROTEIN"/>
    <property type="match status" value="1"/>
</dbReference>
<dbReference type="RefSeq" id="WP_263954323.1">
    <property type="nucleotide sequence ID" value="NZ_JAOYFC010000002.1"/>
</dbReference>
<dbReference type="EMBL" id="JAOYFC010000002">
    <property type="protein sequence ID" value="MCV6825451.1"/>
    <property type="molecule type" value="Genomic_DNA"/>
</dbReference>
<feature type="region of interest" description="Disordered" evidence="1">
    <location>
        <begin position="158"/>
        <end position="187"/>
    </location>
</feature>